<dbReference type="InterPro" id="IPR013087">
    <property type="entry name" value="Znf_C2H2_type"/>
</dbReference>
<dbReference type="Proteomes" id="UP000326198">
    <property type="component" value="Unassembled WGS sequence"/>
</dbReference>
<dbReference type="PROSITE" id="PS00028">
    <property type="entry name" value="ZINC_FINGER_C2H2_1"/>
    <property type="match status" value="1"/>
</dbReference>
<dbReference type="EMBL" id="ML736153">
    <property type="protein sequence ID" value="KAE8383842.1"/>
    <property type="molecule type" value="Genomic_DNA"/>
</dbReference>
<name>A0A5N7BPV9_9EURO</name>
<accession>A0A5N7BPV9</accession>
<feature type="domain" description="C2H2-type" evidence="2">
    <location>
        <begin position="170"/>
        <end position="197"/>
    </location>
</feature>
<dbReference type="AlphaFoldDB" id="A0A5N7BPV9"/>
<keyword evidence="1" id="KW-0863">Zinc-finger</keyword>
<dbReference type="Pfam" id="PF00096">
    <property type="entry name" value="zf-C2H2"/>
    <property type="match status" value="1"/>
</dbReference>
<keyword evidence="4" id="KW-1185">Reference proteome</keyword>
<sequence length="197" mass="22177">MTWFPVTPTRTWDGMGLPPGTEQELEGLENILGDIPQPGNHNHAIESYSQDQNPWVDATTLDPHSLIAPPTNGSTGFAELMMYLDGPFAKPDRSQRMTAVQHAAQLPEQSANMKPILQAPKPQSHQKPLQKLPTTRFRCGWKGCKYNGTFGRKAELMRHIDALHVSPHSYDCPVQKCPKVFNRRDNLLEHIRRAHGI</sequence>
<gene>
    <name evidence="3" type="ORF">BDV26DRAFT_2190</name>
</gene>
<dbReference type="GO" id="GO:0008270">
    <property type="term" value="F:zinc ion binding"/>
    <property type="evidence" value="ECO:0007669"/>
    <property type="project" value="UniProtKB-KW"/>
</dbReference>
<dbReference type="OrthoDB" id="654211at2759"/>
<reference evidence="3 4" key="1">
    <citation type="submission" date="2019-04" db="EMBL/GenBank/DDBJ databases">
        <title>Friends and foes A comparative genomics studyof 23 Aspergillus species from section Flavi.</title>
        <authorList>
            <consortium name="DOE Joint Genome Institute"/>
            <person name="Kjaerbolling I."/>
            <person name="Vesth T."/>
            <person name="Frisvad J.C."/>
            <person name="Nybo J.L."/>
            <person name="Theobald S."/>
            <person name="Kildgaard S."/>
            <person name="Isbrandt T."/>
            <person name="Kuo A."/>
            <person name="Sato A."/>
            <person name="Lyhne E.K."/>
            <person name="Kogle M.E."/>
            <person name="Wiebenga A."/>
            <person name="Kun R.S."/>
            <person name="Lubbers R.J."/>
            <person name="Makela M.R."/>
            <person name="Barry K."/>
            <person name="Chovatia M."/>
            <person name="Clum A."/>
            <person name="Daum C."/>
            <person name="Haridas S."/>
            <person name="He G."/>
            <person name="LaButti K."/>
            <person name="Lipzen A."/>
            <person name="Mondo S."/>
            <person name="Riley R."/>
            <person name="Salamov A."/>
            <person name="Simmons B.A."/>
            <person name="Magnuson J.K."/>
            <person name="Henrissat B."/>
            <person name="Mortensen U.H."/>
            <person name="Larsen T.O."/>
            <person name="Devries R.P."/>
            <person name="Grigoriev I.V."/>
            <person name="Machida M."/>
            <person name="Baker S.E."/>
            <person name="Andersen M.R."/>
        </authorList>
    </citation>
    <scope>NUCLEOTIDE SEQUENCE [LARGE SCALE GENOMIC DNA]</scope>
    <source>
        <strain evidence="3 4">IBT 29228</strain>
    </source>
</reference>
<proteinExistence type="predicted"/>
<evidence type="ECO:0000259" key="2">
    <source>
        <dbReference type="PROSITE" id="PS50157"/>
    </source>
</evidence>
<organism evidence="3 4">
    <name type="scientific">Aspergillus bertholletiae</name>
    <dbReference type="NCBI Taxonomy" id="1226010"/>
    <lineage>
        <taxon>Eukaryota</taxon>
        <taxon>Fungi</taxon>
        <taxon>Dikarya</taxon>
        <taxon>Ascomycota</taxon>
        <taxon>Pezizomycotina</taxon>
        <taxon>Eurotiomycetes</taxon>
        <taxon>Eurotiomycetidae</taxon>
        <taxon>Eurotiales</taxon>
        <taxon>Aspergillaceae</taxon>
        <taxon>Aspergillus</taxon>
        <taxon>Aspergillus subgen. Circumdati</taxon>
    </lineage>
</organism>
<dbReference type="Gene3D" id="3.30.160.60">
    <property type="entry name" value="Classic Zinc Finger"/>
    <property type="match status" value="2"/>
</dbReference>
<dbReference type="PROSITE" id="PS50157">
    <property type="entry name" value="ZINC_FINGER_C2H2_2"/>
    <property type="match status" value="1"/>
</dbReference>
<evidence type="ECO:0000256" key="1">
    <source>
        <dbReference type="PROSITE-ProRule" id="PRU00042"/>
    </source>
</evidence>
<dbReference type="SMART" id="SM00355">
    <property type="entry name" value="ZnF_C2H2"/>
    <property type="match status" value="2"/>
</dbReference>
<dbReference type="InterPro" id="IPR036236">
    <property type="entry name" value="Znf_C2H2_sf"/>
</dbReference>
<evidence type="ECO:0000313" key="3">
    <source>
        <dbReference type="EMBL" id="KAE8383842.1"/>
    </source>
</evidence>
<dbReference type="SUPFAM" id="SSF57667">
    <property type="entry name" value="beta-beta-alpha zinc fingers"/>
    <property type="match status" value="1"/>
</dbReference>
<keyword evidence="1" id="KW-0479">Metal-binding</keyword>
<keyword evidence="1" id="KW-0862">Zinc</keyword>
<evidence type="ECO:0000313" key="4">
    <source>
        <dbReference type="Proteomes" id="UP000326198"/>
    </source>
</evidence>
<protein>
    <recommendedName>
        <fullName evidence="2">C2H2-type domain-containing protein</fullName>
    </recommendedName>
</protein>